<evidence type="ECO:0000313" key="2">
    <source>
        <dbReference type="EMBL" id="KFB40335.1"/>
    </source>
</evidence>
<reference evidence="3" key="2">
    <citation type="submission" date="2020-05" db="UniProtKB">
        <authorList>
            <consortium name="EnsemblMetazoa"/>
        </authorList>
    </citation>
    <scope>IDENTIFICATION</scope>
</reference>
<dbReference type="OMA" id="CESHESG"/>
<dbReference type="EMBL" id="ATLV01015322">
    <property type="status" value="NOT_ANNOTATED_CDS"/>
    <property type="molecule type" value="Genomic_DNA"/>
</dbReference>
<accession>A0A084VQU1</accession>
<feature type="chain" id="PRO_5001783778" evidence="1">
    <location>
        <begin position="22"/>
        <end position="491"/>
    </location>
</feature>
<protein>
    <submittedName>
        <fullName evidence="2">AGAP007270-PA-like protein</fullName>
    </submittedName>
</protein>
<dbReference type="AlphaFoldDB" id="A0A084VQU1"/>
<proteinExistence type="predicted"/>
<evidence type="ECO:0000256" key="1">
    <source>
        <dbReference type="SAM" id="SignalP"/>
    </source>
</evidence>
<dbReference type="EnsemblMetazoa" id="ASIC007825-RA">
    <property type="protein sequence ID" value="ASIC007825-PA"/>
    <property type="gene ID" value="ASIC007825"/>
</dbReference>
<dbReference type="VEuPathDB" id="VectorBase:ASIS002167"/>
<evidence type="ECO:0000313" key="4">
    <source>
        <dbReference type="Proteomes" id="UP000030765"/>
    </source>
</evidence>
<dbReference type="OrthoDB" id="7741476at2759"/>
<dbReference type="VEuPathDB" id="VectorBase:ASIC007825"/>
<gene>
    <name evidence="2" type="ORF">ZHAS_00007825</name>
</gene>
<name>A0A084VQU1_ANOSI</name>
<sequence>MGSLSYVCWVFCLVQVAIVSARPDFGTSLTFTQSSDIDSAVTAIALSMGSLDDELDFMLSGQISGSAAKLSLLSTFAGQLLIKGQLVTAALQGAVSSSSDVPGTFASVLDAYDELILFVNDSNEAFFGSMNEAYGGLLYQEMLDSLTFAFSKLGPSRDEFTSLQVVLTDPDAEEEVDDQLREFMLSLHSLNAHLQAMCYVFQRAGLNLQTADPFYVDYDASVTHLYEPATSAMPLEVYDAMASTLGMGLSGLVSSSPASNDLLTALLVFTQTSPDLVLEFKNALALNVDFYVEFIGDLVGEAYFQGSKVFSAANLLVNGLIDSDVFAEYCFAKYSTLVGDLPTLALIHLKECLDTERPRWRKFRRAVRSFVTLLSYDVEDLWINLETCVKHKTRRDACLADLTALYTTLGEDHQTKHDLLQDFIQAELSASRTRLTICGAAADFYILDNLVFTLLEDMTSCFEGHDCMAGMCESHESGEDMMMMPPPLRTA</sequence>
<organism evidence="2">
    <name type="scientific">Anopheles sinensis</name>
    <name type="common">Mosquito</name>
    <dbReference type="NCBI Taxonomy" id="74873"/>
    <lineage>
        <taxon>Eukaryota</taxon>
        <taxon>Metazoa</taxon>
        <taxon>Ecdysozoa</taxon>
        <taxon>Arthropoda</taxon>
        <taxon>Hexapoda</taxon>
        <taxon>Insecta</taxon>
        <taxon>Pterygota</taxon>
        <taxon>Neoptera</taxon>
        <taxon>Endopterygota</taxon>
        <taxon>Diptera</taxon>
        <taxon>Nematocera</taxon>
        <taxon>Culicoidea</taxon>
        <taxon>Culicidae</taxon>
        <taxon>Anophelinae</taxon>
        <taxon>Anopheles</taxon>
    </lineage>
</organism>
<reference evidence="2 4" key="1">
    <citation type="journal article" date="2014" name="BMC Genomics">
        <title>Genome sequence of Anopheles sinensis provides insight into genetics basis of mosquito competence for malaria parasites.</title>
        <authorList>
            <person name="Zhou D."/>
            <person name="Zhang D."/>
            <person name="Ding G."/>
            <person name="Shi L."/>
            <person name="Hou Q."/>
            <person name="Ye Y."/>
            <person name="Xu Y."/>
            <person name="Zhou H."/>
            <person name="Xiong C."/>
            <person name="Li S."/>
            <person name="Yu J."/>
            <person name="Hong S."/>
            <person name="Yu X."/>
            <person name="Zou P."/>
            <person name="Chen C."/>
            <person name="Chang X."/>
            <person name="Wang W."/>
            <person name="Lv Y."/>
            <person name="Sun Y."/>
            <person name="Ma L."/>
            <person name="Shen B."/>
            <person name="Zhu C."/>
        </authorList>
    </citation>
    <scope>NUCLEOTIDE SEQUENCE [LARGE SCALE GENOMIC DNA]</scope>
</reference>
<keyword evidence="4" id="KW-1185">Reference proteome</keyword>
<dbReference type="Proteomes" id="UP000030765">
    <property type="component" value="Unassembled WGS sequence"/>
</dbReference>
<evidence type="ECO:0000313" key="3">
    <source>
        <dbReference type="EnsemblMetazoa" id="ASIC007825-PA"/>
    </source>
</evidence>
<keyword evidence="1" id="KW-0732">Signal</keyword>
<dbReference type="EMBL" id="KE525006">
    <property type="protein sequence ID" value="KFB40335.1"/>
    <property type="molecule type" value="Genomic_DNA"/>
</dbReference>
<feature type="signal peptide" evidence="1">
    <location>
        <begin position="1"/>
        <end position="21"/>
    </location>
</feature>